<evidence type="ECO:0000313" key="3">
    <source>
        <dbReference type="Proteomes" id="UP000187209"/>
    </source>
</evidence>
<accession>A0A1R2BQ07</accession>
<evidence type="ECO:0000256" key="1">
    <source>
        <dbReference type="SAM" id="Coils"/>
    </source>
</evidence>
<organism evidence="2 3">
    <name type="scientific">Stentor coeruleus</name>
    <dbReference type="NCBI Taxonomy" id="5963"/>
    <lineage>
        <taxon>Eukaryota</taxon>
        <taxon>Sar</taxon>
        <taxon>Alveolata</taxon>
        <taxon>Ciliophora</taxon>
        <taxon>Postciliodesmatophora</taxon>
        <taxon>Heterotrichea</taxon>
        <taxon>Heterotrichida</taxon>
        <taxon>Stentoridae</taxon>
        <taxon>Stentor</taxon>
    </lineage>
</organism>
<keyword evidence="1" id="KW-0175">Coiled coil</keyword>
<dbReference type="AlphaFoldDB" id="A0A1R2BQ07"/>
<name>A0A1R2BQ07_9CILI</name>
<feature type="coiled-coil region" evidence="1">
    <location>
        <begin position="328"/>
        <end position="381"/>
    </location>
</feature>
<proteinExistence type="predicted"/>
<reference evidence="2 3" key="1">
    <citation type="submission" date="2016-11" db="EMBL/GenBank/DDBJ databases">
        <title>The macronuclear genome of Stentor coeruleus: a giant cell with tiny introns.</title>
        <authorList>
            <person name="Slabodnick M."/>
            <person name="Ruby J.G."/>
            <person name="Reiff S.B."/>
            <person name="Swart E.C."/>
            <person name="Gosai S."/>
            <person name="Prabakaran S."/>
            <person name="Witkowska E."/>
            <person name="Larue G.E."/>
            <person name="Fisher S."/>
            <person name="Freeman R.M."/>
            <person name="Gunawardena J."/>
            <person name="Chu W."/>
            <person name="Stover N.A."/>
            <person name="Gregory B.D."/>
            <person name="Nowacki M."/>
            <person name="Derisi J."/>
            <person name="Roy S.W."/>
            <person name="Marshall W.F."/>
            <person name="Sood P."/>
        </authorList>
    </citation>
    <scope>NUCLEOTIDE SEQUENCE [LARGE SCALE GENOMIC DNA]</scope>
    <source>
        <strain evidence="2">WM001</strain>
    </source>
</reference>
<protein>
    <submittedName>
        <fullName evidence="2">Uncharacterized protein</fullName>
    </submittedName>
</protein>
<gene>
    <name evidence="2" type="ORF">SteCoe_21317</name>
</gene>
<dbReference type="Proteomes" id="UP000187209">
    <property type="component" value="Unassembled WGS sequence"/>
</dbReference>
<evidence type="ECO:0000313" key="2">
    <source>
        <dbReference type="EMBL" id="OMJ78790.1"/>
    </source>
</evidence>
<keyword evidence="3" id="KW-1185">Reference proteome</keyword>
<sequence>MKQILTNLLFPKAEINIQPEHQSSLPYGFLLTMPSLPYKRQTIHDQQENERIKKKKLDEGRETLILANDKSKFPIKKTKPLRKSALIPLVDDQYQIQSEIKLQPKHQIKTLSSVGSQAIEKINNKLSEKPKISASSLPMSKIKLHYIQNNNSLSEKTVFSKLYEIFYPGYCFSSMTVSSEKRLKDNFEIYNHVNEDFGIEELSYISDSFITPEESPLIQASPDPLNNPVVLESPLIHSIQTPSIEGWGTEKNIGEMPSPQFTKLEESGGFEQENEKVGIKPTVLFPPLSKIPEEDDKFVKKFEVGKDSPLFYKANEESDRKETKSSLIEVIENSIKKSEQKIAETIETPRDKNEILITQPNEELVKKNEVLQTQLNEYNFKKTEEPEVLMELLPSKEASANFENAPIYNPYIQVKNESSNFLDLSHSHAKEMCISPVTENKSYQEMPTPSPSSNPFLNVKAAETFKPLYVFGSGGPAPSINTLSNINPFLA</sequence>
<comment type="caution">
    <text evidence="2">The sequence shown here is derived from an EMBL/GenBank/DDBJ whole genome shotgun (WGS) entry which is preliminary data.</text>
</comment>
<dbReference type="EMBL" id="MPUH01000503">
    <property type="protein sequence ID" value="OMJ78790.1"/>
    <property type="molecule type" value="Genomic_DNA"/>
</dbReference>